<reference evidence="2" key="1">
    <citation type="journal article" date="2015" name="Proc. Natl. Acad. Sci. U.S.A.">
        <title>Genome sequence of the Asian Tiger mosquito, Aedes albopictus, reveals insights into its biology, genetics, and evolution.</title>
        <authorList>
            <person name="Chen X.G."/>
            <person name="Jiang X."/>
            <person name="Gu J."/>
            <person name="Xu M."/>
            <person name="Wu Y."/>
            <person name="Deng Y."/>
            <person name="Zhang C."/>
            <person name="Bonizzoni M."/>
            <person name="Dermauw W."/>
            <person name="Vontas J."/>
            <person name="Armbruster P."/>
            <person name="Huang X."/>
            <person name="Yang Y."/>
            <person name="Zhang H."/>
            <person name="He W."/>
            <person name="Peng H."/>
            <person name="Liu Y."/>
            <person name="Wu K."/>
            <person name="Chen J."/>
            <person name="Lirakis M."/>
            <person name="Topalis P."/>
            <person name="Van Leeuwen T."/>
            <person name="Hall A.B."/>
            <person name="Jiang X."/>
            <person name="Thorpe C."/>
            <person name="Mueller R.L."/>
            <person name="Sun C."/>
            <person name="Waterhouse R.M."/>
            <person name="Yan G."/>
            <person name="Tu Z.J."/>
            <person name="Fang X."/>
            <person name="James A.A."/>
        </authorList>
    </citation>
    <scope>NUCLEOTIDE SEQUENCE [LARGE SCALE GENOMIC DNA]</scope>
    <source>
        <strain evidence="2">Foshan</strain>
    </source>
</reference>
<keyword evidence="2" id="KW-1185">Reference proteome</keyword>
<evidence type="ECO:0000313" key="1">
    <source>
        <dbReference type="EnsemblMetazoa" id="AALFPA23_012508.P17940"/>
    </source>
</evidence>
<dbReference type="PANTHER" id="PTHR47331">
    <property type="entry name" value="PHD-TYPE DOMAIN-CONTAINING PROTEIN"/>
    <property type="match status" value="1"/>
</dbReference>
<reference evidence="1" key="2">
    <citation type="submission" date="2025-05" db="UniProtKB">
        <authorList>
            <consortium name="EnsemblMetazoa"/>
        </authorList>
    </citation>
    <scope>IDENTIFICATION</scope>
    <source>
        <strain evidence="1">Foshan</strain>
    </source>
</reference>
<protein>
    <submittedName>
        <fullName evidence="1">Uncharacterized protein</fullName>
    </submittedName>
</protein>
<proteinExistence type="predicted"/>
<name>A0ABM1YVI6_AEDAL</name>
<accession>A0ABM1YVI6</accession>
<organism evidence="1 2">
    <name type="scientific">Aedes albopictus</name>
    <name type="common">Asian tiger mosquito</name>
    <name type="synonym">Stegomyia albopicta</name>
    <dbReference type="NCBI Taxonomy" id="7160"/>
    <lineage>
        <taxon>Eukaryota</taxon>
        <taxon>Metazoa</taxon>
        <taxon>Ecdysozoa</taxon>
        <taxon>Arthropoda</taxon>
        <taxon>Hexapoda</taxon>
        <taxon>Insecta</taxon>
        <taxon>Pterygota</taxon>
        <taxon>Neoptera</taxon>
        <taxon>Endopterygota</taxon>
        <taxon>Diptera</taxon>
        <taxon>Nematocera</taxon>
        <taxon>Culicoidea</taxon>
        <taxon>Culicidae</taxon>
        <taxon>Culicinae</taxon>
        <taxon>Aedini</taxon>
        <taxon>Aedes</taxon>
        <taxon>Stegomyia</taxon>
    </lineage>
</organism>
<dbReference type="Proteomes" id="UP000069940">
    <property type="component" value="Unassembled WGS sequence"/>
</dbReference>
<sequence>MALDAVPFECGRRGYKVGKRPRYHYRQSLVRAVAYVHRFVCNMCCKVKKQPANCTEWLSRDELQRAETTIFKLIQHGTFGNEIVILKRNQQFPAGEQLQLDRTSMICKLSPFLDEQDVMRMGGRIARAQQVSFDFKFPVILPARHGGTTLLVDWYHRQYKHYNAETVVNEMLQRRAGITIYRGQALRTLLVEAESIVNLRPPTYLPIDSEEQEALTSKCFLMLSTSGINQPVGGEPIEERMTARCNWDLCKQLLDRFWAR</sequence>
<dbReference type="GeneID" id="134286217"/>
<dbReference type="PANTHER" id="PTHR47331:SF5">
    <property type="entry name" value="RIBONUCLEASE H"/>
    <property type="match status" value="1"/>
</dbReference>
<dbReference type="EnsemblMetazoa" id="AALFPA23_012508.R17940">
    <property type="protein sequence ID" value="AALFPA23_012508.P17940"/>
    <property type="gene ID" value="AALFPA23_012508"/>
</dbReference>
<dbReference type="RefSeq" id="XP_062703784.1">
    <property type="nucleotide sequence ID" value="XM_062847800.1"/>
</dbReference>
<evidence type="ECO:0000313" key="2">
    <source>
        <dbReference type="Proteomes" id="UP000069940"/>
    </source>
</evidence>